<evidence type="ECO:0000256" key="1">
    <source>
        <dbReference type="SAM" id="MobiDB-lite"/>
    </source>
</evidence>
<protein>
    <recommendedName>
        <fullName evidence="3">Collagen-like protein</fullName>
    </recommendedName>
</protein>
<name>A0A6C0JND2_9ZZZZ</name>
<evidence type="ECO:0008006" key="3">
    <source>
        <dbReference type="Google" id="ProtNLM"/>
    </source>
</evidence>
<feature type="region of interest" description="Disordered" evidence="1">
    <location>
        <begin position="140"/>
        <end position="176"/>
    </location>
</feature>
<proteinExistence type="predicted"/>
<feature type="compositionally biased region" description="Low complexity" evidence="1">
    <location>
        <begin position="140"/>
        <end position="155"/>
    </location>
</feature>
<organism evidence="2">
    <name type="scientific">viral metagenome</name>
    <dbReference type="NCBI Taxonomy" id="1070528"/>
    <lineage>
        <taxon>unclassified sequences</taxon>
        <taxon>metagenomes</taxon>
        <taxon>organismal metagenomes</taxon>
    </lineage>
</organism>
<accession>A0A6C0JND2</accession>
<dbReference type="EMBL" id="MN740433">
    <property type="protein sequence ID" value="QHU06381.1"/>
    <property type="molecule type" value="Genomic_DNA"/>
</dbReference>
<evidence type="ECO:0000313" key="2">
    <source>
        <dbReference type="EMBL" id="QHU06381.1"/>
    </source>
</evidence>
<dbReference type="Gene3D" id="1.20.5.320">
    <property type="entry name" value="6-Phosphogluconate Dehydrogenase, domain 3"/>
    <property type="match status" value="1"/>
</dbReference>
<dbReference type="AlphaFoldDB" id="A0A6C0JND2"/>
<dbReference type="Pfam" id="PF01391">
    <property type="entry name" value="Collagen"/>
    <property type="match status" value="1"/>
</dbReference>
<sequence>MPSQNDLTNLRRLAQLNALYSRQPAYWSDIISPIDSNCNCPCPNPPPPQPPCPPPQPPCPPPIQQPCPPPIQPPCPPPIQRPKSPCHYNTYPNNPVIQYVPVLYGNDNIDMSCGPNNTANNWNASNCYSGYYGFTGPQGIQGPTGQQGLQGIPGPTGTPGPTGPPGPSVNSNSDSSSQTFYIKAYYLVNSGAPPNTENTPVAYTTPILVDVVHNLPPAFTVYFDDNTSAIKDTTGATPIVGGNIYIKNTNISIGKPYVFSSGSEIQFASTNSALNPEGNANEINPFITWHYNQTWANTVITDKVTVEDFFKTGTNKSISPVVISTPHNSSNYTLTSIASGTSSLFPNNILNQAYNYNSIPEGSINPVSLNNPFNIINFDLTYPPPLLNTELYNICVNTTGPNATLGTNETGGINTYLNLVNLHITFPSNIC</sequence>
<reference evidence="2" key="1">
    <citation type="journal article" date="2020" name="Nature">
        <title>Giant virus diversity and host interactions through global metagenomics.</title>
        <authorList>
            <person name="Schulz F."/>
            <person name="Roux S."/>
            <person name="Paez-Espino D."/>
            <person name="Jungbluth S."/>
            <person name="Walsh D.A."/>
            <person name="Denef V.J."/>
            <person name="McMahon K.D."/>
            <person name="Konstantinidis K.T."/>
            <person name="Eloe-Fadrosh E.A."/>
            <person name="Kyrpides N.C."/>
            <person name="Woyke T."/>
        </authorList>
    </citation>
    <scope>NUCLEOTIDE SEQUENCE</scope>
    <source>
        <strain evidence="2">GVMAG-M-3300027747-57</strain>
    </source>
</reference>
<feature type="compositionally biased region" description="Pro residues" evidence="1">
    <location>
        <begin position="156"/>
        <end position="167"/>
    </location>
</feature>
<dbReference type="InterPro" id="IPR008160">
    <property type="entry name" value="Collagen"/>
</dbReference>